<dbReference type="InterPro" id="IPR036249">
    <property type="entry name" value="Thioredoxin-like_sf"/>
</dbReference>
<accession>A0ABP8UKB8</accession>
<reference evidence="2" key="1">
    <citation type="journal article" date="2019" name="Int. J. Syst. Evol. Microbiol.">
        <title>The Global Catalogue of Microorganisms (GCM) 10K type strain sequencing project: providing services to taxonomists for standard genome sequencing and annotation.</title>
        <authorList>
            <consortium name="The Broad Institute Genomics Platform"/>
            <consortium name="The Broad Institute Genome Sequencing Center for Infectious Disease"/>
            <person name="Wu L."/>
            <person name="Ma J."/>
        </authorList>
    </citation>
    <scope>NUCLEOTIDE SEQUENCE [LARGE SCALE GENOMIC DNA]</scope>
    <source>
        <strain evidence="2">JCM 17939</strain>
    </source>
</reference>
<evidence type="ECO:0000313" key="2">
    <source>
        <dbReference type="Proteomes" id="UP001501442"/>
    </source>
</evidence>
<gene>
    <name evidence="1" type="ORF">GCM10023196_067100</name>
</gene>
<proteinExistence type="predicted"/>
<dbReference type="Proteomes" id="UP001501442">
    <property type="component" value="Unassembled WGS sequence"/>
</dbReference>
<dbReference type="InterPro" id="IPR032801">
    <property type="entry name" value="PXL2A/B/C"/>
</dbReference>
<name>A0ABP8UKB8_9ACTN</name>
<sequence>MAAHDDLRRPRPGTVIDEREFTPVSGPPIRVPSHGHLVHLQFRRFAGCPVCNLHLRSIVRRHAEIEAAGIREVVVFHSPADELREHAADLPFAVIADPGKRLYVEFGVESARRALLHPRAWGPILRAVLRSTWAIVRGRERGPAARPQGGRFGLPADLLIAEDGTVVACKYGEHAYDQWSVDELLDLASRSSHPATSKP</sequence>
<dbReference type="RefSeq" id="WP_345435686.1">
    <property type="nucleotide sequence ID" value="NZ_BAABHK010000011.1"/>
</dbReference>
<dbReference type="EMBL" id="BAABHK010000011">
    <property type="protein sequence ID" value="GAA4632684.1"/>
    <property type="molecule type" value="Genomic_DNA"/>
</dbReference>
<dbReference type="SUPFAM" id="SSF52833">
    <property type="entry name" value="Thioredoxin-like"/>
    <property type="match status" value="1"/>
</dbReference>
<organism evidence="1 2">
    <name type="scientific">Actinoallomurus vinaceus</name>
    <dbReference type="NCBI Taxonomy" id="1080074"/>
    <lineage>
        <taxon>Bacteria</taxon>
        <taxon>Bacillati</taxon>
        <taxon>Actinomycetota</taxon>
        <taxon>Actinomycetes</taxon>
        <taxon>Streptosporangiales</taxon>
        <taxon>Thermomonosporaceae</taxon>
        <taxon>Actinoallomurus</taxon>
    </lineage>
</organism>
<protein>
    <submittedName>
        <fullName evidence="1">Peroxiredoxin-like family protein</fullName>
    </submittedName>
</protein>
<evidence type="ECO:0000313" key="1">
    <source>
        <dbReference type="EMBL" id="GAA4632684.1"/>
    </source>
</evidence>
<dbReference type="Pfam" id="PF13911">
    <property type="entry name" value="AhpC-TSA_2"/>
    <property type="match status" value="1"/>
</dbReference>
<comment type="caution">
    <text evidence="1">The sequence shown here is derived from an EMBL/GenBank/DDBJ whole genome shotgun (WGS) entry which is preliminary data.</text>
</comment>
<dbReference type="Gene3D" id="3.40.30.10">
    <property type="entry name" value="Glutaredoxin"/>
    <property type="match status" value="1"/>
</dbReference>
<keyword evidence="2" id="KW-1185">Reference proteome</keyword>
<dbReference type="CDD" id="cd02970">
    <property type="entry name" value="PRX_like2"/>
    <property type="match status" value="1"/>
</dbReference>